<evidence type="ECO:0008006" key="3">
    <source>
        <dbReference type="Google" id="ProtNLM"/>
    </source>
</evidence>
<dbReference type="Proteomes" id="UP001222800">
    <property type="component" value="Chromosome"/>
</dbReference>
<dbReference type="RefSeq" id="WP_277731131.1">
    <property type="nucleotide sequence ID" value="NZ_CP120733.1"/>
</dbReference>
<keyword evidence="2" id="KW-1185">Reference proteome</keyword>
<reference evidence="1 2" key="1">
    <citation type="submission" date="2023-03" db="EMBL/GenBank/DDBJ databases">
        <title>Complete genome sequence of Tepidibacter sp. SWIR-1, isolated from a deep-sea hydrothermal vent.</title>
        <authorList>
            <person name="Li X."/>
        </authorList>
    </citation>
    <scope>NUCLEOTIDE SEQUENCE [LARGE SCALE GENOMIC DNA]</scope>
    <source>
        <strain evidence="1 2">SWIR-1</strain>
    </source>
</reference>
<dbReference type="SUPFAM" id="SSF52540">
    <property type="entry name" value="P-loop containing nucleoside triphosphate hydrolases"/>
    <property type="match status" value="1"/>
</dbReference>
<gene>
    <name evidence="1" type="ORF">P4S50_12530</name>
</gene>
<protein>
    <recommendedName>
        <fullName evidence="3">DNA helicase</fullName>
    </recommendedName>
</protein>
<name>A0ABY8EBP8_9FIRM</name>
<dbReference type="InterPro" id="IPR027417">
    <property type="entry name" value="P-loop_NTPase"/>
</dbReference>
<sequence>MGKYVYTGSSNTGKTTKLVSIYKEFIKNNVDENRIIIFINSKSQKKFWDGIDTSTFYKIIRNHIVLFWPLVQKNIKIKKTAPKFLDMEISEYLLNKLVDKYREGGRFLDVNIPNSVLSSDILNNISKISLNCIEFDDVDKYLINFLDIEDIFAKENISSMKNIINVFVRKNISEGVLNFSLASYLFNKYIIDDPLYENYIKNNIDCFIVDDIQEKSFLELKFINKVMNIVNETHIAYNSDGAITKILGADEESFKQLILPKCEKIDMGTSDFINIKNVEFKNSTMRSEMILKISEEIQNLLKSGYKEEDIDIIGPFVDSIFENRIKKEMEKNDVNINIMTRSGSLTDNPYINSLVTITLLVNSSWKMSPNKDSICKMISFVLGADMIRSRYITDKITQKEPYELPEIEELTSIDIDEEYINKYKILRNWIYENTNSELDMDKFLKKMFLDILLPLDVSAENLSTCNYLINLAKSFIDYANENEKFKDNKNKLFIDMILKGIRVSDMKADTQLNGIKVWSSYSYLLSSKSSKIQIWTDSSSDVWHQIGIKKYYNPFIFLRENKGEKWNFDNDELYRYKQTKSVVESLLRKASDKVYIYSSEFNSNGYEQKGELSKYISKIDT</sequence>
<evidence type="ECO:0000313" key="1">
    <source>
        <dbReference type="EMBL" id="WFD09209.1"/>
    </source>
</evidence>
<evidence type="ECO:0000313" key="2">
    <source>
        <dbReference type="Proteomes" id="UP001222800"/>
    </source>
</evidence>
<organism evidence="1 2">
    <name type="scientific">Tepidibacter hydrothermalis</name>
    <dbReference type="NCBI Taxonomy" id="3036126"/>
    <lineage>
        <taxon>Bacteria</taxon>
        <taxon>Bacillati</taxon>
        <taxon>Bacillota</taxon>
        <taxon>Clostridia</taxon>
        <taxon>Peptostreptococcales</taxon>
        <taxon>Peptostreptococcaceae</taxon>
        <taxon>Tepidibacter</taxon>
    </lineage>
</organism>
<accession>A0ABY8EBP8</accession>
<dbReference type="EMBL" id="CP120733">
    <property type="protein sequence ID" value="WFD09209.1"/>
    <property type="molecule type" value="Genomic_DNA"/>
</dbReference>
<proteinExistence type="predicted"/>